<name>A0ACA9KM47_9GLOM</name>
<evidence type="ECO:0000313" key="1">
    <source>
        <dbReference type="EMBL" id="CAG8481845.1"/>
    </source>
</evidence>
<comment type="caution">
    <text evidence="1">The sequence shown here is derived from an EMBL/GenBank/DDBJ whole genome shotgun (WGS) entry which is preliminary data.</text>
</comment>
<proteinExistence type="predicted"/>
<feature type="non-terminal residue" evidence="1">
    <location>
        <position position="611"/>
    </location>
</feature>
<accession>A0ACA9KM47</accession>
<dbReference type="EMBL" id="CAJVPT010002481">
    <property type="protein sequence ID" value="CAG8481845.1"/>
    <property type="molecule type" value="Genomic_DNA"/>
</dbReference>
<protein>
    <submittedName>
        <fullName evidence="1">9876_t:CDS:1</fullName>
    </submittedName>
</protein>
<sequence length="611" mass="68491">MTTNSTAQTSTDSSIPTFTSSVVFNVALTGGLFIAFEITRKRNKKVYEPRTYLVPEEKRSESSHGGLLGWLIPILKISDDKVVNRIGLDAYMFLRFIRLFAIIYAVFTIVGIGILLPVNYINQLGKPGLNSFTMGNISDSNRLYAHVIAAYFFSGKGKGNLLAIHYLRIETLTYIRLRHEYLTTPEHRISPRATTILVLGIPNKLNNENELKRLFDVFPGGVRRIWINRDPDNISKLHTKREGLIGKLEASETALIRTYAIHLEKKVDGGEEDIEAGSKVPKALRPVHRTSPVIGSKVDSIETYRRELRTINGKIDERLKNIKDFRQLNSAFIQFNNYVGAQMAANLTIPHLTEISPGDVIWENLNIPRSQKMVRRLFSFSVSTALTLLWLIPVAFVASISKLSKLTEVIPFLQPVVDKLPSSVIGIIQGSALELFQIGPLVVNILFKKFLVKTPRQAWDLERTLTMMDWGTSFPPHILMAAIGIWVMGLNFKHNPSVDFLPANLMGVINMKNLEVITETGKTSVQEHEVEKIQDNADEVHITHTQEEEDQGATTYLNPAFVAKQPVVWLPQDPEGVSDEEVNACREDGINATNQGATLNEKKGIDVDVNN</sequence>
<organism evidence="1 2">
    <name type="scientific">Acaulospora colombiana</name>
    <dbReference type="NCBI Taxonomy" id="27376"/>
    <lineage>
        <taxon>Eukaryota</taxon>
        <taxon>Fungi</taxon>
        <taxon>Fungi incertae sedis</taxon>
        <taxon>Mucoromycota</taxon>
        <taxon>Glomeromycotina</taxon>
        <taxon>Glomeromycetes</taxon>
        <taxon>Diversisporales</taxon>
        <taxon>Acaulosporaceae</taxon>
        <taxon>Acaulospora</taxon>
    </lineage>
</organism>
<keyword evidence="2" id="KW-1185">Reference proteome</keyword>
<gene>
    <name evidence="1" type="ORF">ACOLOM_LOCUS2016</name>
</gene>
<evidence type="ECO:0000313" key="2">
    <source>
        <dbReference type="Proteomes" id="UP000789525"/>
    </source>
</evidence>
<reference evidence="1" key="1">
    <citation type="submission" date="2021-06" db="EMBL/GenBank/DDBJ databases">
        <authorList>
            <person name="Kallberg Y."/>
            <person name="Tangrot J."/>
            <person name="Rosling A."/>
        </authorList>
    </citation>
    <scope>NUCLEOTIDE SEQUENCE</scope>
    <source>
        <strain evidence="1">CL356</strain>
    </source>
</reference>
<dbReference type="Proteomes" id="UP000789525">
    <property type="component" value="Unassembled WGS sequence"/>
</dbReference>